<evidence type="ECO:0000256" key="2">
    <source>
        <dbReference type="ARBA" id="ARBA00022801"/>
    </source>
</evidence>
<dbReference type="Pfam" id="PF02836">
    <property type="entry name" value="Glyco_hydro_2_C"/>
    <property type="match status" value="1"/>
</dbReference>
<evidence type="ECO:0000256" key="3">
    <source>
        <dbReference type="ARBA" id="ARBA00023295"/>
    </source>
</evidence>
<evidence type="ECO:0000259" key="6">
    <source>
        <dbReference type="Pfam" id="PF02836"/>
    </source>
</evidence>
<dbReference type="InterPro" id="IPR006103">
    <property type="entry name" value="Glyco_hydro_2_cat"/>
</dbReference>
<dbReference type="Gene3D" id="2.60.120.260">
    <property type="entry name" value="Galactose-binding domain-like"/>
    <property type="match status" value="1"/>
</dbReference>
<dbReference type="Gene3D" id="3.20.20.80">
    <property type="entry name" value="Glycosidases"/>
    <property type="match status" value="1"/>
</dbReference>
<dbReference type="Pfam" id="PF00703">
    <property type="entry name" value="Glyco_hydro_2"/>
    <property type="match status" value="1"/>
</dbReference>
<feature type="compositionally biased region" description="Polar residues" evidence="4">
    <location>
        <begin position="1"/>
        <end position="10"/>
    </location>
</feature>
<dbReference type="OrthoDB" id="9762066at2"/>
<organism evidence="7 8">
    <name type="scientific">Isoptericola jiangsuensis</name>
    <dbReference type="NCBI Taxonomy" id="548579"/>
    <lineage>
        <taxon>Bacteria</taxon>
        <taxon>Bacillati</taxon>
        <taxon>Actinomycetota</taxon>
        <taxon>Actinomycetes</taxon>
        <taxon>Micrococcales</taxon>
        <taxon>Promicromonosporaceae</taxon>
        <taxon>Isoptericola</taxon>
    </lineage>
</organism>
<dbReference type="AlphaFoldDB" id="A0A2A9ESG0"/>
<keyword evidence="3" id="KW-0326">Glycosidase</keyword>
<keyword evidence="2 7" id="KW-0378">Hydrolase</keyword>
<gene>
    <name evidence="7" type="ORF">ATJ88_0135</name>
</gene>
<keyword evidence="8" id="KW-1185">Reference proteome</keyword>
<dbReference type="PANTHER" id="PTHR42732:SF2">
    <property type="entry name" value="BETA-MANNOSIDASE"/>
    <property type="match status" value="1"/>
</dbReference>
<proteinExistence type="inferred from homology"/>
<reference evidence="7 8" key="1">
    <citation type="submission" date="2017-10" db="EMBL/GenBank/DDBJ databases">
        <title>Sequencing the genomes of 1000 actinobacteria strains.</title>
        <authorList>
            <person name="Klenk H.-P."/>
        </authorList>
    </citation>
    <scope>NUCLEOTIDE SEQUENCE [LARGE SCALE GENOMIC DNA]</scope>
    <source>
        <strain evidence="7 8">DSM 21863</strain>
    </source>
</reference>
<dbReference type="InterPro" id="IPR013783">
    <property type="entry name" value="Ig-like_fold"/>
</dbReference>
<accession>A0A2A9ESG0</accession>
<dbReference type="SUPFAM" id="SSF49785">
    <property type="entry name" value="Galactose-binding domain-like"/>
    <property type="match status" value="1"/>
</dbReference>
<feature type="domain" description="Glycoside hydrolase family 2 catalytic" evidence="6">
    <location>
        <begin position="311"/>
        <end position="478"/>
    </location>
</feature>
<evidence type="ECO:0000313" key="7">
    <source>
        <dbReference type="EMBL" id="PFG41496.1"/>
    </source>
</evidence>
<feature type="region of interest" description="Disordered" evidence="4">
    <location>
        <begin position="1"/>
        <end position="20"/>
    </location>
</feature>
<feature type="domain" description="Glycoside hydrolase family 2 immunoglobulin-like beta-sandwich" evidence="5">
    <location>
        <begin position="199"/>
        <end position="304"/>
    </location>
</feature>
<dbReference type="InterPro" id="IPR051913">
    <property type="entry name" value="GH2_Domain-Containing"/>
</dbReference>
<dbReference type="InterPro" id="IPR008979">
    <property type="entry name" value="Galactose-bd-like_sf"/>
</dbReference>
<evidence type="ECO:0000259" key="5">
    <source>
        <dbReference type="Pfam" id="PF00703"/>
    </source>
</evidence>
<dbReference type="PANTHER" id="PTHR42732">
    <property type="entry name" value="BETA-GALACTOSIDASE"/>
    <property type="match status" value="1"/>
</dbReference>
<name>A0A2A9ESG0_9MICO</name>
<dbReference type="SUPFAM" id="SSF51445">
    <property type="entry name" value="(Trans)glycosidases"/>
    <property type="match status" value="1"/>
</dbReference>
<comment type="caution">
    <text evidence="7">The sequence shown here is derived from an EMBL/GenBank/DDBJ whole genome shotgun (WGS) entry which is preliminary data.</text>
</comment>
<dbReference type="RefSeq" id="WP_098461993.1">
    <property type="nucleotide sequence ID" value="NZ_PDJJ01000001.1"/>
</dbReference>
<evidence type="ECO:0000313" key="8">
    <source>
        <dbReference type="Proteomes" id="UP000224130"/>
    </source>
</evidence>
<dbReference type="Proteomes" id="UP000224130">
    <property type="component" value="Unassembled WGS sequence"/>
</dbReference>
<dbReference type="InterPro" id="IPR017853">
    <property type="entry name" value="GH"/>
</dbReference>
<dbReference type="InterPro" id="IPR006102">
    <property type="entry name" value="Ig-like_GH2"/>
</dbReference>
<protein>
    <submittedName>
        <fullName evidence="7">Glycosyl hydrolase family 2</fullName>
    </submittedName>
</protein>
<dbReference type="InterPro" id="IPR036156">
    <property type="entry name" value="Beta-gal/glucu_dom_sf"/>
</dbReference>
<dbReference type="SUPFAM" id="SSF49303">
    <property type="entry name" value="beta-Galactosidase/glucuronidase domain"/>
    <property type="match status" value="1"/>
</dbReference>
<evidence type="ECO:0000256" key="1">
    <source>
        <dbReference type="ARBA" id="ARBA00007401"/>
    </source>
</evidence>
<comment type="similarity">
    <text evidence="1">Belongs to the glycosyl hydrolase 2 family.</text>
</comment>
<dbReference type="GO" id="GO:0004553">
    <property type="term" value="F:hydrolase activity, hydrolyzing O-glycosyl compounds"/>
    <property type="evidence" value="ECO:0007669"/>
    <property type="project" value="InterPro"/>
</dbReference>
<dbReference type="Gene3D" id="2.60.40.10">
    <property type="entry name" value="Immunoglobulins"/>
    <property type="match status" value="1"/>
</dbReference>
<evidence type="ECO:0000256" key="4">
    <source>
        <dbReference type="SAM" id="MobiDB-lite"/>
    </source>
</evidence>
<dbReference type="EMBL" id="PDJJ01000001">
    <property type="protein sequence ID" value="PFG41496.1"/>
    <property type="molecule type" value="Genomic_DNA"/>
</dbReference>
<dbReference type="GO" id="GO:0005975">
    <property type="term" value="P:carbohydrate metabolic process"/>
    <property type="evidence" value="ECO:0007669"/>
    <property type="project" value="InterPro"/>
</dbReference>
<sequence length="608" mass="67234">MRETSTTSPASGDGAYPRPQLVRPRWQDLCGEWDFAIGDPADDEGAALRRRGAALPGRIRVPFPPESTASGVGDTRPYDTVWYRREVTQADVVAAGGGTQGDVLMVRFGAVDHSAQVWADGVLLGAHDGGQTPFALEVPPEIAARETFTLVVRAQDDPRDVTQPRGKQDWRDEPHSIWYHRTTGIWQPVWLEVVPRTAVERCDWTTDVPAAAVRCDLRLTRRPEPGSTVEIVVSHQGDVLARQRLAVDDSETSSVIGLHRQGNGQAYEELLWSPERPTLLDATVTVTGPDGDVVDHIASYLGLRSTGEAGGRFLLNDRPYYVRAVLEQGYWPQSHLAAPDAEALRDEVRLIKDLGFNAARVHQKAEDPRFLYWADRLGLLVWGEIAAPFAFTPRAVERTLREWVDVVARDRSHPSVVTWVPVNESWGVQHIAHDAAQQHFTQALYHLTKALDPTRPVVSNDGWEHTRSDLLTVHDYTTSREPLEARYATHEALADLPGQIGPAGRRVALQPSAVAGKPVMVTEFGGITWAPGSPIETWGYAVADSADDFERRVRDVFEALYASPGLAGICYTQLTDTLQEANGLVDENRKPKLPLETIRSIVQGEHHP</sequence>